<feature type="binding site" evidence="2">
    <location>
        <position position="11"/>
    </location>
    <ligand>
        <name>Zn(2+)</name>
        <dbReference type="ChEBI" id="CHEBI:29105"/>
        <label>1</label>
    </ligand>
</feature>
<keyword evidence="4" id="KW-1185">Reference proteome</keyword>
<dbReference type="SUPFAM" id="SSF63992">
    <property type="entry name" value="Dipeptide transport protein"/>
    <property type="match status" value="1"/>
</dbReference>
<dbReference type="InterPro" id="IPR036177">
    <property type="entry name" value="Peptidase_M55_sf"/>
</dbReference>
<organism evidence="3 4">
    <name type="scientific">Listeria grayi DSM 20601</name>
    <dbReference type="NCBI Taxonomy" id="525367"/>
    <lineage>
        <taxon>Bacteria</taxon>
        <taxon>Bacillati</taxon>
        <taxon>Bacillota</taxon>
        <taxon>Bacilli</taxon>
        <taxon>Bacillales</taxon>
        <taxon>Listeriaceae</taxon>
        <taxon>Listeria</taxon>
    </lineage>
</organism>
<dbReference type="MEROPS" id="M55.001"/>
<feature type="binding site" evidence="2">
    <location>
        <position position="11"/>
    </location>
    <ligand>
        <name>Zn(2+)</name>
        <dbReference type="ChEBI" id="CHEBI:29105"/>
        <label>2</label>
    </ligand>
</feature>
<dbReference type="Gene3D" id="3.40.50.10780">
    <property type="entry name" value="Dipeptide transport protein"/>
    <property type="match status" value="1"/>
</dbReference>
<keyword evidence="3" id="KW-0031">Aminopeptidase</keyword>
<gene>
    <name evidence="3" type="primary">dppA</name>
    <name evidence="3" type="ORF">HMPREF0556_10196</name>
</gene>
<dbReference type="HOGENOM" id="CLU_086038_1_0_9"/>
<evidence type="ECO:0000313" key="3">
    <source>
        <dbReference type="EMBL" id="EFI84997.1"/>
    </source>
</evidence>
<keyword evidence="2" id="KW-0479">Metal-binding</keyword>
<feature type="binding site" evidence="2">
    <location>
        <position position="136"/>
    </location>
    <ligand>
        <name>Zn(2+)</name>
        <dbReference type="ChEBI" id="CHEBI:29105"/>
        <label>2</label>
    </ligand>
</feature>
<keyword evidence="3" id="KW-0378">Hydrolase</keyword>
<dbReference type="eggNOG" id="COG2362">
    <property type="taxonomic scope" value="Bacteria"/>
</dbReference>
<dbReference type="GO" id="GO:0046872">
    <property type="term" value="F:metal ion binding"/>
    <property type="evidence" value="ECO:0007669"/>
    <property type="project" value="UniProtKB-KW"/>
</dbReference>
<dbReference type="PIRSF" id="PIRSF015853">
    <property type="entry name" value="Pep_DppA"/>
    <property type="match status" value="1"/>
</dbReference>
<dbReference type="Gene3D" id="3.30.1360.130">
    <property type="entry name" value="Dipeptide transport protein"/>
    <property type="match status" value="1"/>
</dbReference>
<dbReference type="EC" id="3.4.11.-" evidence="3"/>
<dbReference type="InterPro" id="IPR027476">
    <property type="entry name" value="DppA_N"/>
</dbReference>
<dbReference type="Proteomes" id="UP000010119">
    <property type="component" value="Unassembled WGS sequence"/>
</dbReference>
<proteinExistence type="predicted"/>
<evidence type="ECO:0000256" key="2">
    <source>
        <dbReference type="PIRSR" id="PIRSR015853-2"/>
    </source>
</evidence>
<evidence type="ECO:0000313" key="4">
    <source>
        <dbReference type="Proteomes" id="UP000010119"/>
    </source>
</evidence>
<keyword evidence="3" id="KW-0645">Protease</keyword>
<feature type="active site" description="Nucleophile" evidence="1">
    <location>
        <position position="118"/>
    </location>
</feature>
<dbReference type="Pfam" id="PF04951">
    <property type="entry name" value="Peptidase_M55"/>
    <property type="match status" value="1"/>
</dbReference>
<sequence length="276" mass="30294">MQKMKLWVSVDMEGINGLPDDTFVDSSKYNYTRGQRIMTQEANWVVEEAFRAGYDEVILNDSHSKMNNLLVEDIHPQAKLISGDVKPMSMVQGLDESADAAVFLGYHSRAGQPGVMSHSMTAGVRHFKINDQIIGEFGFNAYVAGYYGVPVILVSGDDQIAAEAAQLIDGIETAIVKEAVSRSSAIVYSLAESERIVREAAEKAFSGNKAVLLTPPEKPVLKIEFCNYGQAEWASMIPKSKIVEETTVEFQADTIVEAYQAMIAMTELAMKCAFSS</sequence>
<dbReference type="InterPro" id="IPR007035">
    <property type="entry name" value="Peptidase_M55"/>
</dbReference>
<dbReference type="EMBL" id="ACCR02000002">
    <property type="protein sequence ID" value="EFI84997.1"/>
    <property type="molecule type" value="Genomic_DNA"/>
</dbReference>
<accession>D7UUS1</accession>
<feature type="binding site" evidence="2">
    <location>
        <position position="13"/>
    </location>
    <ligand>
        <name>Zn(2+)</name>
        <dbReference type="ChEBI" id="CHEBI:29105"/>
        <label>1</label>
    </ligand>
</feature>
<dbReference type="AlphaFoldDB" id="D7UUS1"/>
<dbReference type="STRING" id="525367.HMPREF0556_10196"/>
<protein>
    <submittedName>
        <fullName evidence="3">D-stereospecific aminopeptidase</fullName>
        <ecNumber evidence="3">3.4.11.-</ecNumber>
    </submittedName>
</protein>
<evidence type="ECO:0000256" key="1">
    <source>
        <dbReference type="PIRSR" id="PIRSR015853-1"/>
    </source>
</evidence>
<feature type="binding site" evidence="2">
    <location>
        <position position="63"/>
    </location>
    <ligand>
        <name>Zn(2+)</name>
        <dbReference type="ChEBI" id="CHEBI:29105"/>
        <label>2</label>
    </ligand>
</feature>
<dbReference type="GO" id="GO:0004177">
    <property type="term" value="F:aminopeptidase activity"/>
    <property type="evidence" value="ECO:0007669"/>
    <property type="project" value="UniProtKB-KW"/>
</dbReference>
<comment type="caution">
    <text evidence="3">The sequence shown here is derived from an EMBL/GenBank/DDBJ whole genome shotgun (WGS) entry which is preliminary data.</text>
</comment>
<feature type="binding site" evidence="2">
    <location>
        <position position="107"/>
    </location>
    <ligand>
        <name>Zn(2+)</name>
        <dbReference type="ChEBI" id="CHEBI:29105"/>
        <label>2</label>
    </ligand>
</feature>
<dbReference type="CDD" id="cd08663">
    <property type="entry name" value="DAP_dppA_1"/>
    <property type="match status" value="1"/>
</dbReference>
<reference evidence="3" key="1">
    <citation type="submission" date="2010-06" db="EMBL/GenBank/DDBJ databases">
        <authorList>
            <person name="Muzny D."/>
            <person name="Qin X."/>
            <person name="Buhay C."/>
            <person name="Dugan-Rocha S."/>
            <person name="Ding Y."/>
            <person name="Chen G."/>
            <person name="Hawes A."/>
            <person name="Holder M."/>
            <person name="Jhangiani S."/>
            <person name="Johnson A."/>
            <person name="Khan Z."/>
            <person name="Li Z."/>
            <person name="Liu W."/>
            <person name="Liu X."/>
            <person name="Perez L."/>
            <person name="Shen H."/>
            <person name="Wang Q."/>
            <person name="Watt J."/>
            <person name="Xi L."/>
            <person name="Xin Y."/>
            <person name="Zhou J."/>
            <person name="Deng J."/>
            <person name="Jiang H."/>
            <person name="Liu Y."/>
            <person name="Qu J."/>
            <person name="Song X.-Z."/>
            <person name="Zhang L."/>
            <person name="Villasana D."/>
            <person name="Johnson A."/>
            <person name="Liu J."/>
            <person name="Liyanage D."/>
            <person name="Lorensuhewa L."/>
            <person name="Robinson T."/>
            <person name="Song A."/>
            <person name="Song B.-B."/>
            <person name="Dinh H."/>
            <person name="Thornton R."/>
            <person name="Coyle M."/>
            <person name="Francisco L."/>
            <person name="Jackson L."/>
            <person name="Javaid M."/>
            <person name="Korchina V."/>
            <person name="Kovar C."/>
            <person name="Mata R."/>
            <person name="Mathew T."/>
            <person name="Ngo R."/>
            <person name="Nguyen L."/>
            <person name="Nguyen N."/>
            <person name="Okwuonu G."/>
            <person name="Ongeri F."/>
            <person name="Pham C."/>
            <person name="Simmons D."/>
            <person name="Wilczek-Boney K."/>
            <person name="Hale W."/>
            <person name="Jakkamsetti A."/>
            <person name="Pham P."/>
            <person name="Ruth R."/>
            <person name="San Lucas F."/>
            <person name="Warren J."/>
            <person name="Zhang J."/>
            <person name="Zhao Z."/>
            <person name="Zhou C."/>
            <person name="Zhu D."/>
            <person name="Lee S."/>
            <person name="Bess C."/>
            <person name="Blankenburg K."/>
            <person name="Forbes L."/>
            <person name="Fu Q."/>
            <person name="Gubbala S."/>
            <person name="Hirani K."/>
            <person name="Jayaseelan J.C."/>
            <person name="Lara F."/>
            <person name="Munidasa M."/>
            <person name="Palculict T."/>
            <person name="Patil S."/>
            <person name="Pu L.-L."/>
            <person name="Saada N."/>
            <person name="Tang L."/>
            <person name="Weissenberger G."/>
            <person name="Zhu Y."/>
            <person name="Hemphill L."/>
            <person name="Shang Y."/>
            <person name="Youmans B."/>
            <person name="Ayvaz T."/>
            <person name="Ross M."/>
            <person name="Santibanez J."/>
            <person name="Aqrawi P."/>
            <person name="Gross S."/>
            <person name="Joshi V."/>
            <person name="Fowler G."/>
            <person name="Nazareth L."/>
            <person name="Reid J."/>
            <person name="Worley K."/>
            <person name="Petrosino J."/>
            <person name="Highlander S."/>
            <person name="Gibbs R."/>
        </authorList>
    </citation>
    <scope>NUCLEOTIDE SEQUENCE [LARGE SCALE GENOMIC DNA]</scope>
    <source>
        <strain evidence="3">DSM 20601</strain>
    </source>
</reference>
<name>D7UUS1_LISGR</name>
<keyword evidence="2" id="KW-0862">Zinc</keyword>